<evidence type="ECO:0008006" key="2">
    <source>
        <dbReference type="Google" id="ProtNLM"/>
    </source>
</evidence>
<protein>
    <recommendedName>
        <fullName evidence="2">GIY-YIG domain-containing protein</fullName>
    </recommendedName>
</protein>
<gene>
    <name evidence="1" type="ORF">AVDCRST_MAG86-708</name>
</gene>
<dbReference type="EMBL" id="CADCWP010000035">
    <property type="protein sequence ID" value="CAA9560026.1"/>
    <property type="molecule type" value="Genomic_DNA"/>
</dbReference>
<sequence>MTDFISPKVAERLKYYVYLYIDPRYNRIFYVGKGKGSRVLQLVAELLKVIAAVPEPACGIR</sequence>
<accession>A0A6J4UYT7</accession>
<name>A0A6J4UYT7_9DEIN</name>
<reference evidence="1" key="1">
    <citation type="submission" date="2020-02" db="EMBL/GenBank/DDBJ databases">
        <authorList>
            <person name="Meier V. D."/>
        </authorList>
    </citation>
    <scope>NUCLEOTIDE SEQUENCE</scope>
    <source>
        <strain evidence="1">AVDCRST_MAG86</strain>
    </source>
</reference>
<proteinExistence type="predicted"/>
<evidence type="ECO:0000313" key="1">
    <source>
        <dbReference type="EMBL" id="CAA9560026.1"/>
    </source>
</evidence>
<organism evidence="1">
    <name type="scientific">uncultured Truepera sp</name>
    <dbReference type="NCBI Taxonomy" id="543023"/>
    <lineage>
        <taxon>Bacteria</taxon>
        <taxon>Thermotogati</taxon>
        <taxon>Deinococcota</taxon>
        <taxon>Deinococci</taxon>
        <taxon>Trueperales</taxon>
        <taxon>Trueperaceae</taxon>
        <taxon>Truepera</taxon>
        <taxon>environmental samples</taxon>
    </lineage>
</organism>
<dbReference type="AlphaFoldDB" id="A0A6J4UYT7"/>